<gene>
    <name evidence="1" type="ORF">TRIUR3_13536</name>
</gene>
<sequence>MVLQTFFAASGFHDSDEATDRMPNATLYDNYCRKVLTRMCEASNEVQAVCLWRDEGGRDEPWRLLSEWAWLAARCSILRGACSAAGRTRSKCRTQLKGQQCAHIGYICCGLYAIFGRRRRGAAMAERGKKNRDGEQGCDASNLPAEMPLCLIGI</sequence>
<reference evidence="1" key="1">
    <citation type="journal article" date="2013" name="Nature">
        <title>Draft genome of the wheat A-genome progenitor Triticum urartu.</title>
        <authorList>
            <person name="Ling H.Q."/>
            <person name="Zhao S."/>
            <person name="Liu D."/>
            <person name="Wang J."/>
            <person name="Sun H."/>
            <person name="Zhang C."/>
            <person name="Fan H."/>
            <person name="Li D."/>
            <person name="Dong L."/>
            <person name="Tao Y."/>
            <person name="Gao C."/>
            <person name="Wu H."/>
            <person name="Li Y."/>
            <person name="Cui Y."/>
            <person name="Guo X."/>
            <person name="Zheng S."/>
            <person name="Wang B."/>
            <person name="Yu K."/>
            <person name="Liang Q."/>
            <person name="Yang W."/>
            <person name="Lou X."/>
            <person name="Chen J."/>
            <person name="Feng M."/>
            <person name="Jian J."/>
            <person name="Zhang X."/>
            <person name="Luo G."/>
            <person name="Jiang Y."/>
            <person name="Liu J."/>
            <person name="Wang Z."/>
            <person name="Sha Y."/>
            <person name="Zhang B."/>
            <person name="Wu H."/>
            <person name="Tang D."/>
            <person name="Shen Q."/>
            <person name="Xue P."/>
            <person name="Zou S."/>
            <person name="Wang X."/>
            <person name="Liu X."/>
            <person name="Wang F."/>
            <person name="Yang Y."/>
            <person name="An X."/>
            <person name="Dong Z."/>
            <person name="Zhang K."/>
            <person name="Zhang X."/>
            <person name="Luo M.C."/>
            <person name="Dvorak J."/>
            <person name="Tong Y."/>
            <person name="Wang J."/>
            <person name="Yang H."/>
            <person name="Li Z."/>
            <person name="Wang D."/>
            <person name="Zhang A."/>
            <person name="Wang J."/>
        </authorList>
    </citation>
    <scope>NUCLEOTIDE SEQUENCE</scope>
</reference>
<dbReference type="AlphaFoldDB" id="M7YRF8"/>
<organism evidence="1">
    <name type="scientific">Triticum urartu</name>
    <name type="common">Red wild einkorn</name>
    <name type="synonym">Crithodium urartu</name>
    <dbReference type="NCBI Taxonomy" id="4572"/>
    <lineage>
        <taxon>Eukaryota</taxon>
        <taxon>Viridiplantae</taxon>
        <taxon>Streptophyta</taxon>
        <taxon>Embryophyta</taxon>
        <taxon>Tracheophyta</taxon>
        <taxon>Spermatophyta</taxon>
        <taxon>Magnoliopsida</taxon>
        <taxon>Liliopsida</taxon>
        <taxon>Poales</taxon>
        <taxon>Poaceae</taxon>
        <taxon>BOP clade</taxon>
        <taxon>Pooideae</taxon>
        <taxon>Triticodae</taxon>
        <taxon>Triticeae</taxon>
        <taxon>Triticinae</taxon>
        <taxon>Triticum</taxon>
    </lineage>
</organism>
<dbReference type="EMBL" id="KD197088">
    <property type="protein sequence ID" value="EMS53228.1"/>
    <property type="molecule type" value="Genomic_DNA"/>
</dbReference>
<accession>M7YRF8</accession>
<proteinExistence type="predicted"/>
<protein>
    <submittedName>
        <fullName evidence="1">Uncharacterized protein</fullName>
    </submittedName>
</protein>
<name>M7YRF8_TRIUA</name>
<evidence type="ECO:0000313" key="1">
    <source>
        <dbReference type="EMBL" id="EMS53228.1"/>
    </source>
</evidence>